<dbReference type="InterPro" id="IPR038765">
    <property type="entry name" value="Papain-like_cys_pep_sf"/>
</dbReference>
<reference evidence="4" key="1">
    <citation type="submission" date="2009-07" db="EMBL/GenBank/DDBJ databases">
        <authorList>
            <person name="Weinstock G."/>
            <person name="Sodergren E."/>
            <person name="Clifton S."/>
            <person name="Fulton L."/>
            <person name="Fulton B."/>
            <person name="Courtney L."/>
            <person name="Fronick C."/>
            <person name="Harrison M."/>
            <person name="Strong C."/>
            <person name="Farmer C."/>
            <person name="Delahaunty K."/>
            <person name="Markovic C."/>
            <person name="Hall O."/>
            <person name="Minx P."/>
            <person name="Tomlinson C."/>
            <person name="Mitreva M."/>
            <person name="Nelson J."/>
            <person name="Hou S."/>
            <person name="Wollam A."/>
            <person name="Pepin K.H."/>
            <person name="Johnson M."/>
            <person name="Bhonagiri V."/>
            <person name="Nash W.E."/>
            <person name="Warren W."/>
            <person name="Chinwalla A."/>
            <person name="Mardis E.R."/>
            <person name="Wilson R.K."/>
        </authorList>
    </citation>
    <scope>NUCLEOTIDE SEQUENCE [LARGE SCALE GENOMIC DNA]</scope>
    <source>
        <strain evidence="4">DSM 14469</strain>
    </source>
</reference>
<name>C6LGI8_9FIRM</name>
<proteinExistence type="predicted"/>
<comment type="caution">
    <text evidence="4">The sequence shown here is derived from an EMBL/GenBank/DDBJ whole genome shotgun (WGS) entry which is preliminary data.</text>
</comment>
<sequence>MQKKRKWLWLLFGVMVLMLALPVSAKAATATKYTLSGISKPSTIKKGGYFSLKGKITCNKTMKEVRVTIYDISGKKCYQRYIAKPKSKTFNLAQADPYIEFNKLGVGTYYLKVRCTVSGGKKVVVNRKFSIVGTGTIKIVNPKPAGNVSINQGAAYAIGGTIKSTYKLASVTASITNSSNTTVYTKTVQPKKTSYSVANTALDSAMLFDKLAAGTYKYTLTAQDSQGKKVTLISRTITVKATTNGSNTTPGSTGGNGSNGNTGDYLNTSGAVTIPANFTPRTTRPSASSPYYYNGSYNIYYKYNSLAPTGKPYYGNVYVLGNCTWYACGRAMEIVANAGGNIAKVQSIFGGDPVGIYNSNAAKGVFEYGTTPKIGALAIFNYGSSGDAHIAVVENIINGVPYVSESGYTESTTQPNAAKSNIVFKYQSIYNWAGGRSLRGYIYLI</sequence>
<feature type="signal peptide" evidence="2">
    <location>
        <begin position="1"/>
        <end position="25"/>
    </location>
</feature>
<dbReference type="OrthoDB" id="1884925at2"/>
<feature type="chain" id="PRO_5039547975" evidence="2">
    <location>
        <begin position="26"/>
        <end position="445"/>
    </location>
</feature>
<evidence type="ECO:0000256" key="2">
    <source>
        <dbReference type="SAM" id="SignalP"/>
    </source>
</evidence>
<feature type="region of interest" description="Disordered" evidence="1">
    <location>
        <begin position="243"/>
        <end position="264"/>
    </location>
</feature>
<gene>
    <name evidence="4" type="ORF">BRYFOR_07748</name>
</gene>
<organism evidence="4 5">
    <name type="scientific">Marvinbryantia formatexigens DSM 14469</name>
    <dbReference type="NCBI Taxonomy" id="478749"/>
    <lineage>
        <taxon>Bacteria</taxon>
        <taxon>Bacillati</taxon>
        <taxon>Bacillota</taxon>
        <taxon>Clostridia</taxon>
        <taxon>Lachnospirales</taxon>
        <taxon>Lachnospiraceae</taxon>
        <taxon>Marvinbryantia</taxon>
    </lineage>
</organism>
<keyword evidence="2" id="KW-0732">Signal</keyword>
<evidence type="ECO:0000259" key="3">
    <source>
        <dbReference type="PROSITE" id="PS50911"/>
    </source>
</evidence>
<dbReference type="InterPro" id="IPR007921">
    <property type="entry name" value="CHAP_dom"/>
</dbReference>
<evidence type="ECO:0000313" key="4">
    <source>
        <dbReference type="EMBL" id="EET60188.1"/>
    </source>
</evidence>
<dbReference type="EMBL" id="ACCL02000012">
    <property type="protein sequence ID" value="EET60188.1"/>
    <property type="molecule type" value="Genomic_DNA"/>
</dbReference>
<dbReference type="SUPFAM" id="SSF54001">
    <property type="entry name" value="Cysteine proteinases"/>
    <property type="match status" value="1"/>
</dbReference>
<dbReference type="AlphaFoldDB" id="C6LGI8"/>
<dbReference type="Gene3D" id="3.90.1720.10">
    <property type="entry name" value="endopeptidase domain like (from Nostoc punctiforme)"/>
    <property type="match status" value="1"/>
</dbReference>
<dbReference type="eggNOG" id="COG3942">
    <property type="taxonomic scope" value="Bacteria"/>
</dbReference>
<dbReference type="Proteomes" id="UP000005561">
    <property type="component" value="Unassembled WGS sequence"/>
</dbReference>
<keyword evidence="5" id="KW-1185">Reference proteome</keyword>
<dbReference type="RefSeq" id="WP_006862533.1">
    <property type="nucleotide sequence ID" value="NZ_ACCL02000012.1"/>
</dbReference>
<dbReference type="PROSITE" id="PS50911">
    <property type="entry name" value="CHAP"/>
    <property type="match status" value="1"/>
</dbReference>
<protein>
    <submittedName>
        <fullName evidence="4">CHAP domain protein</fullName>
    </submittedName>
</protein>
<dbReference type="Pfam" id="PF05257">
    <property type="entry name" value="CHAP"/>
    <property type="match status" value="1"/>
</dbReference>
<feature type="domain" description="Peptidase C51" evidence="3">
    <location>
        <begin position="298"/>
        <end position="443"/>
    </location>
</feature>
<evidence type="ECO:0000313" key="5">
    <source>
        <dbReference type="Proteomes" id="UP000005561"/>
    </source>
</evidence>
<evidence type="ECO:0000256" key="1">
    <source>
        <dbReference type="SAM" id="MobiDB-lite"/>
    </source>
</evidence>
<accession>C6LGI8</accession>